<evidence type="ECO:0000313" key="2">
    <source>
        <dbReference type="Proteomes" id="UP001062846"/>
    </source>
</evidence>
<sequence>MVVSRFRCFFPAQGLWVAVAGGVPNLIGTIVVCWLKLFMGTELTMSRRSFLGLRLRMGALDGGLACSRLVVSVQGWFDGVRGVWPAIGFREGWGLLLWA</sequence>
<proteinExistence type="predicted"/>
<gene>
    <name evidence="1" type="ORF">RHMOL_Rhmol05G0292700</name>
</gene>
<dbReference type="EMBL" id="CM046392">
    <property type="protein sequence ID" value="KAI8556904.1"/>
    <property type="molecule type" value="Genomic_DNA"/>
</dbReference>
<dbReference type="Proteomes" id="UP001062846">
    <property type="component" value="Chromosome 5"/>
</dbReference>
<organism evidence="1 2">
    <name type="scientific">Rhododendron molle</name>
    <name type="common">Chinese azalea</name>
    <name type="synonym">Azalea mollis</name>
    <dbReference type="NCBI Taxonomy" id="49168"/>
    <lineage>
        <taxon>Eukaryota</taxon>
        <taxon>Viridiplantae</taxon>
        <taxon>Streptophyta</taxon>
        <taxon>Embryophyta</taxon>
        <taxon>Tracheophyta</taxon>
        <taxon>Spermatophyta</taxon>
        <taxon>Magnoliopsida</taxon>
        <taxon>eudicotyledons</taxon>
        <taxon>Gunneridae</taxon>
        <taxon>Pentapetalae</taxon>
        <taxon>asterids</taxon>
        <taxon>Ericales</taxon>
        <taxon>Ericaceae</taxon>
        <taxon>Ericoideae</taxon>
        <taxon>Rhodoreae</taxon>
        <taxon>Rhododendron</taxon>
    </lineage>
</organism>
<keyword evidence="2" id="KW-1185">Reference proteome</keyword>
<name>A0ACC0NVB3_RHOML</name>
<evidence type="ECO:0000313" key="1">
    <source>
        <dbReference type="EMBL" id="KAI8556904.1"/>
    </source>
</evidence>
<comment type="caution">
    <text evidence="1">The sequence shown here is derived from an EMBL/GenBank/DDBJ whole genome shotgun (WGS) entry which is preliminary data.</text>
</comment>
<accession>A0ACC0NVB3</accession>
<reference evidence="1" key="1">
    <citation type="submission" date="2022-02" db="EMBL/GenBank/DDBJ databases">
        <title>Plant Genome Project.</title>
        <authorList>
            <person name="Zhang R.-G."/>
        </authorList>
    </citation>
    <scope>NUCLEOTIDE SEQUENCE</scope>
    <source>
        <strain evidence="1">AT1</strain>
    </source>
</reference>
<protein>
    <submittedName>
        <fullName evidence="1">Uncharacterized protein</fullName>
    </submittedName>
</protein>